<dbReference type="EMBL" id="PVZC01000001">
    <property type="protein sequence ID" value="PRY02299.1"/>
    <property type="molecule type" value="Genomic_DNA"/>
</dbReference>
<dbReference type="Proteomes" id="UP000237846">
    <property type="component" value="Unassembled WGS sequence"/>
</dbReference>
<evidence type="ECO:0000259" key="5">
    <source>
        <dbReference type="PROSITE" id="PS50977"/>
    </source>
</evidence>
<dbReference type="InterPro" id="IPR036271">
    <property type="entry name" value="Tet_transcr_reg_TetR-rel_C_sf"/>
</dbReference>
<keyword evidence="7" id="KW-1185">Reference proteome</keyword>
<dbReference type="PANTHER" id="PTHR30055:SF243">
    <property type="entry name" value="HTH-TYPE TRANSCRIPTIONAL REGULATOR RV1816"/>
    <property type="match status" value="1"/>
</dbReference>
<keyword evidence="1" id="KW-0805">Transcription regulation</keyword>
<protein>
    <submittedName>
        <fullName evidence="6">TetR family transcriptional regulator</fullName>
    </submittedName>
</protein>
<dbReference type="Pfam" id="PF13305">
    <property type="entry name" value="TetR_C_33"/>
    <property type="match status" value="1"/>
</dbReference>
<dbReference type="InterPro" id="IPR001647">
    <property type="entry name" value="HTH_TetR"/>
</dbReference>
<dbReference type="OrthoDB" id="3210322at2"/>
<dbReference type="RefSeq" id="WP_106239604.1">
    <property type="nucleotide sequence ID" value="NZ_PVZC01000001.1"/>
</dbReference>
<dbReference type="InterPro" id="IPR050109">
    <property type="entry name" value="HTH-type_TetR-like_transc_reg"/>
</dbReference>
<dbReference type="GO" id="GO:0003700">
    <property type="term" value="F:DNA-binding transcription factor activity"/>
    <property type="evidence" value="ECO:0007669"/>
    <property type="project" value="TreeGrafter"/>
</dbReference>
<dbReference type="PRINTS" id="PR00455">
    <property type="entry name" value="HTHTETR"/>
</dbReference>
<dbReference type="PANTHER" id="PTHR30055">
    <property type="entry name" value="HTH-TYPE TRANSCRIPTIONAL REGULATOR RUTR"/>
    <property type="match status" value="1"/>
</dbReference>
<comment type="caution">
    <text evidence="6">The sequence shown here is derived from an EMBL/GenBank/DDBJ whole genome shotgun (WGS) entry which is preliminary data.</text>
</comment>
<organism evidence="6 7">
    <name type="scientific">Allonocardiopsis opalescens</name>
    <dbReference type="NCBI Taxonomy" id="1144618"/>
    <lineage>
        <taxon>Bacteria</taxon>
        <taxon>Bacillati</taxon>
        <taxon>Actinomycetota</taxon>
        <taxon>Actinomycetes</taxon>
        <taxon>Streptosporangiales</taxon>
        <taxon>Allonocardiopsis</taxon>
    </lineage>
</organism>
<evidence type="ECO:0000256" key="1">
    <source>
        <dbReference type="ARBA" id="ARBA00023015"/>
    </source>
</evidence>
<proteinExistence type="predicted"/>
<evidence type="ECO:0000313" key="6">
    <source>
        <dbReference type="EMBL" id="PRY02299.1"/>
    </source>
</evidence>
<dbReference type="GO" id="GO:0000976">
    <property type="term" value="F:transcription cis-regulatory region binding"/>
    <property type="evidence" value="ECO:0007669"/>
    <property type="project" value="TreeGrafter"/>
</dbReference>
<dbReference type="InterPro" id="IPR025996">
    <property type="entry name" value="MT1864/Rv1816-like_C"/>
</dbReference>
<evidence type="ECO:0000256" key="3">
    <source>
        <dbReference type="ARBA" id="ARBA00023163"/>
    </source>
</evidence>
<evidence type="ECO:0000256" key="4">
    <source>
        <dbReference type="PROSITE-ProRule" id="PRU00335"/>
    </source>
</evidence>
<dbReference type="InterPro" id="IPR009057">
    <property type="entry name" value="Homeodomain-like_sf"/>
</dbReference>
<evidence type="ECO:0000313" key="7">
    <source>
        <dbReference type="Proteomes" id="UP000237846"/>
    </source>
</evidence>
<accession>A0A2T0QEE8</accession>
<dbReference type="AlphaFoldDB" id="A0A2T0QEE8"/>
<dbReference type="Pfam" id="PF00440">
    <property type="entry name" value="TetR_N"/>
    <property type="match status" value="1"/>
</dbReference>
<feature type="domain" description="HTH tetR-type" evidence="5">
    <location>
        <begin position="14"/>
        <end position="74"/>
    </location>
</feature>
<keyword evidence="3" id="KW-0804">Transcription</keyword>
<dbReference type="SUPFAM" id="SSF46689">
    <property type="entry name" value="Homeodomain-like"/>
    <property type="match status" value="1"/>
</dbReference>
<dbReference type="SUPFAM" id="SSF48498">
    <property type="entry name" value="Tetracyclin repressor-like, C-terminal domain"/>
    <property type="match status" value="1"/>
</dbReference>
<feature type="DNA-binding region" description="H-T-H motif" evidence="4">
    <location>
        <begin position="37"/>
        <end position="56"/>
    </location>
</feature>
<evidence type="ECO:0000256" key="2">
    <source>
        <dbReference type="ARBA" id="ARBA00023125"/>
    </source>
</evidence>
<sequence length="241" mass="25244">MTVGTPGPRARYRERTRAEIKEIALRQLAEGGIGSVALTRIAKELGLSGPALYRYFAGRDDLLSALILDAYADVARTVGESGAAEEPARARLRALARAYRGWALGEPHRHLLIYGSPLPGYTAPPETLRLARDALAPFVGVFADARPAPAAAAVAGQLADWARRDAAVAQWAAECLAGGAGGASADAERAGRALAGAVTAWTRLYGVVGLEVIGQFTTMGHDPLSLLDAEMDLLADAYGLP</sequence>
<keyword evidence="2 4" id="KW-0238">DNA-binding</keyword>
<name>A0A2T0QEE8_9ACTN</name>
<dbReference type="PROSITE" id="PS50977">
    <property type="entry name" value="HTH_TETR_2"/>
    <property type="match status" value="1"/>
</dbReference>
<gene>
    <name evidence="6" type="ORF">CLV72_101901</name>
</gene>
<reference evidence="6 7" key="1">
    <citation type="submission" date="2018-03" db="EMBL/GenBank/DDBJ databases">
        <title>Genomic Encyclopedia of Archaeal and Bacterial Type Strains, Phase II (KMG-II): from individual species to whole genera.</title>
        <authorList>
            <person name="Goeker M."/>
        </authorList>
    </citation>
    <scope>NUCLEOTIDE SEQUENCE [LARGE SCALE GENOMIC DNA]</scope>
    <source>
        <strain evidence="6 7">DSM 45601</strain>
    </source>
</reference>
<dbReference type="Gene3D" id="1.10.357.10">
    <property type="entry name" value="Tetracycline Repressor, domain 2"/>
    <property type="match status" value="1"/>
</dbReference>